<feature type="domain" description="ABC3 transporter permease C-terminal" evidence="7">
    <location>
        <begin position="287"/>
        <end position="391"/>
    </location>
</feature>
<reference evidence="9 10" key="1">
    <citation type="submission" date="2018-05" db="EMBL/GenBank/DDBJ databases">
        <title>Chitinophaga sp. K3CV102501T nov., isolated from isolated from a monsoon evergreen broad-leaved forest soil.</title>
        <authorList>
            <person name="Lv Y."/>
        </authorList>
    </citation>
    <scope>NUCLEOTIDE SEQUENCE [LARGE SCALE GENOMIC DNA]</scope>
    <source>
        <strain evidence="9 10">GDMCC 1.1325</strain>
    </source>
</reference>
<feature type="transmembrane region" description="Helical" evidence="6">
    <location>
        <begin position="374"/>
        <end position="391"/>
    </location>
</feature>
<protein>
    <submittedName>
        <fullName evidence="9">ABC transporter permease</fullName>
    </submittedName>
</protein>
<feature type="transmembrane region" description="Helical" evidence="6">
    <location>
        <begin position="712"/>
        <end position="736"/>
    </location>
</feature>
<feature type="domain" description="ABC3 transporter permease C-terminal" evidence="7">
    <location>
        <begin position="671"/>
        <end position="780"/>
    </location>
</feature>
<keyword evidence="10" id="KW-1185">Reference proteome</keyword>
<keyword evidence="5 6" id="KW-0472">Membrane</keyword>
<keyword evidence="3 6" id="KW-0812">Transmembrane</keyword>
<feature type="transmembrane region" description="Helical" evidence="6">
    <location>
        <begin position="281"/>
        <end position="303"/>
    </location>
</feature>
<name>A0A365XSC3_9BACT</name>
<dbReference type="GO" id="GO:0005886">
    <property type="term" value="C:plasma membrane"/>
    <property type="evidence" value="ECO:0007669"/>
    <property type="project" value="UniProtKB-SubCell"/>
</dbReference>
<gene>
    <name evidence="9" type="ORF">DF182_18105</name>
</gene>
<feature type="transmembrane region" description="Helical" evidence="6">
    <location>
        <begin position="21"/>
        <end position="42"/>
    </location>
</feature>
<keyword evidence="2" id="KW-1003">Cell membrane</keyword>
<evidence type="ECO:0000313" key="10">
    <source>
        <dbReference type="Proteomes" id="UP000253410"/>
    </source>
</evidence>
<organism evidence="9 10">
    <name type="scientific">Chitinophaga flava</name>
    <dbReference type="NCBI Taxonomy" id="2259036"/>
    <lineage>
        <taxon>Bacteria</taxon>
        <taxon>Pseudomonadati</taxon>
        <taxon>Bacteroidota</taxon>
        <taxon>Chitinophagia</taxon>
        <taxon>Chitinophagales</taxon>
        <taxon>Chitinophagaceae</taxon>
        <taxon>Chitinophaga</taxon>
    </lineage>
</organism>
<evidence type="ECO:0000256" key="5">
    <source>
        <dbReference type="ARBA" id="ARBA00023136"/>
    </source>
</evidence>
<dbReference type="InterPro" id="IPR025857">
    <property type="entry name" value="MacB_PCD"/>
</dbReference>
<dbReference type="GO" id="GO:0022857">
    <property type="term" value="F:transmembrane transporter activity"/>
    <property type="evidence" value="ECO:0007669"/>
    <property type="project" value="TreeGrafter"/>
</dbReference>
<sequence>MLRNYLKTTWRNLVNNKVYSALNILGLGTGMAVALLITLWVVNEYSYDRFLPGHEQLYQVMKNNPDNNGGLRTVGTVSMPLAEALRKDIPGIRYVSVTDWPYNHGLIAGDKKLYLQGSGVSEDYLRMFRFTMLEGDPNTALQEPYSIVLCASTAQTLFGTADAMNKTVRIDNQHDLKVTGIIQDVPANSTLQFKYLIPYNYLIQTQPWMQAARNDWGDNGSQAFVALEPGVSFAAVSAQIKNIIHRYNAQRSEEIFLHPMDRWRLYSNFENGKESGGFITYVRMFTLIGVLVLLIACINFINLSTARSERRAREVGVRKAIGSGRRDLIIQFLLESLMITCLAAVLSVGIVQLVLPAFNQVVASELHIPYDQPLAWGVLSLFILVTAGLAGSRPAFYLSSFEPVKVLKGGHQAGKAAVLPRKVLVVAQFAASVALIISTIIIYQQIQYAKKRPVGYSTSRLLYTFMSEDMKRSYDALRQELLQSGMVESVVKASNPITSIWSRTVLEQWKGRQGDQPLVVSQIDVSSGYFNAMGMQVKEGRDFHELRAADSGYVIVNEAAVKRMGLTAPVAGQQISWRGGDRVVIAGVVKDAVMESPFKPVEPAVFTHDDQDATTLLFRLSDKVDMHTALKKITPIFNKHNPGYAFDYVFAADSYDKKFNLETLAGKLAAVFAVLAVFISCLGLFGLAAYMAAQRTREIAIRKVMGASVAQLWLLLSKDFMALVFIGCCIAVPVAFYSLQHWLDKYAYHVSIGPGVFIVAAAGALLITICTISYQAIRAALVNPMRSLKAE</sequence>
<proteinExistence type="predicted"/>
<dbReference type="EMBL" id="QFFJ01000002">
    <property type="protein sequence ID" value="RBL88495.1"/>
    <property type="molecule type" value="Genomic_DNA"/>
</dbReference>
<evidence type="ECO:0000256" key="3">
    <source>
        <dbReference type="ARBA" id="ARBA00022692"/>
    </source>
</evidence>
<comment type="subcellular location">
    <subcellularLocation>
        <location evidence="1">Cell membrane</location>
        <topology evidence="1">Multi-pass membrane protein</topology>
    </subcellularLocation>
</comment>
<evidence type="ECO:0000259" key="7">
    <source>
        <dbReference type="Pfam" id="PF02687"/>
    </source>
</evidence>
<keyword evidence="4 6" id="KW-1133">Transmembrane helix</keyword>
<evidence type="ECO:0000256" key="1">
    <source>
        <dbReference type="ARBA" id="ARBA00004651"/>
    </source>
</evidence>
<dbReference type="PANTHER" id="PTHR30572">
    <property type="entry name" value="MEMBRANE COMPONENT OF TRANSPORTER-RELATED"/>
    <property type="match status" value="1"/>
</dbReference>
<dbReference type="PANTHER" id="PTHR30572:SF18">
    <property type="entry name" value="ABC-TYPE MACROLIDE FAMILY EXPORT SYSTEM PERMEASE COMPONENT 2"/>
    <property type="match status" value="1"/>
</dbReference>
<dbReference type="RefSeq" id="WP_113617236.1">
    <property type="nucleotide sequence ID" value="NZ_QFFJ01000002.1"/>
</dbReference>
<evidence type="ECO:0000313" key="9">
    <source>
        <dbReference type="EMBL" id="RBL88495.1"/>
    </source>
</evidence>
<dbReference type="InterPro" id="IPR050250">
    <property type="entry name" value="Macrolide_Exporter_MacB"/>
</dbReference>
<dbReference type="Pfam" id="PF12704">
    <property type="entry name" value="MacB_PCD"/>
    <property type="match status" value="2"/>
</dbReference>
<dbReference type="Pfam" id="PF02687">
    <property type="entry name" value="FtsX"/>
    <property type="match status" value="2"/>
</dbReference>
<evidence type="ECO:0000256" key="2">
    <source>
        <dbReference type="ARBA" id="ARBA00022475"/>
    </source>
</evidence>
<dbReference type="Proteomes" id="UP000253410">
    <property type="component" value="Unassembled WGS sequence"/>
</dbReference>
<dbReference type="InterPro" id="IPR003838">
    <property type="entry name" value="ABC3_permease_C"/>
</dbReference>
<evidence type="ECO:0000259" key="8">
    <source>
        <dbReference type="Pfam" id="PF12704"/>
    </source>
</evidence>
<feature type="transmembrane region" description="Helical" evidence="6">
    <location>
        <begin position="328"/>
        <end position="354"/>
    </location>
</feature>
<dbReference type="AlphaFoldDB" id="A0A365XSC3"/>
<feature type="domain" description="MacB-like periplasmic core" evidence="8">
    <location>
        <begin position="432"/>
        <end position="635"/>
    </location>
</feature>
<feature type="transmembrane region" description="Helical" evidence="6">
    <location>
        <begin position="756"/>
        <end position="777"/>
    </location>
</feature>
<evidence type="ECO:0000256" key="6">
    <source>
        <dbReference type="SAM" id="Phobius"/>
    </source>
</evidence>
<feature type="transmembrane region" description="Helical" evidence="6">
    <location>
        <begin position="423"/>
        <end position="443"/>
    </location>
</feature>
<evidence type="ECO:0000256" key="4">
    <source>
        <dbReference type="ARBA" id="ARBA00022989"/>
    </source>
</evidence>
<accession>A0A365XSC3</accession>
<dbReference type="OrthoDB" id="5933722at2"/>
<feature type="transmembrane region" description="Helical" evidence="6">
    <location>
        <begin position="668"/>
        <end position="691"/>
    </location>
</feature>
<comment type="caution">
    <text evidence="9">The sequence shown here is derived from an EMBL/GenBank/DDBJ whole genome shotgun (WGS) entry which is preliminary data.</text>
</comment>
<feature type="domain" description="MacB-like periplasmic core" evidence="8">
    <location>
        <begin position="20"/>
        <end position="242"/>
    </location>
</feature>